<organism evidence="7">
    <name type="scientific">Aureobasidium pullulans</name>
    <name type="common">Black yeast</name>
    <name type="synonym">Pullularia pullulans</name>
    <dbReference type="NCBI Taxonomy" id="5580"/>
    <lineage>
        <taxon>Eukaryota</taxon>
        <taxon>Fungi</taxon>
        <taxon>Dikarya</taxon>
        <taxon>Ascomycota</taxon>
        <taxon>Pezizomycotina</taxon>
        <taxon>Dothideomycetes</taxon>
        <taxon>Dothideomycetidae</taxon>
        <taxon>Dothideales</taxon>
        <taxon>Saccotheciaceae</taxon>
        <taxon>Aureobasidium</taxon>
    </lineage>
</organism>
<gene>
    <name evidence="7" type="ORF">D6D13_07580</name>
</gene>
<dbReference type="GO" id="GO:0071949">
    <property type="term" value="F:FAD binding"/>
    <property type="evidence" value="ECO:0007669"/>
    <property type="project" value="InterPro"/>
</dbReference>
<dbReference type="PANTHER" id="PTHR47356">
    <property type="entry name" value="FAD-DEPENDENT MONOOXYGENASE ASQG-RELATED"/>
    <property type="match status" value="1"/>
</dbReference>
<feature type="transmembrane region" description="Helical" evidence="5">
    <location>
        <begin position="851"/>
        <end position="877"/>
    </location>
</feature>
<accession>A0A4S9CA42</accession>
<proteinExistence type="inferred from homology"/>
<dbReference type="GO" id="GO:0004497">
    <property type="term" value="F:monooxygenase activity"/>
    <property type="evidence" value="ECO:0007669"/>
    <property type="project" value="InterPro"/>
</dbReference>
<keyword evidence="3" id="KW-0274">FAD</keyword>
<dbReference type="InterPro" id="IPR002938">
    <property type="entry name" value="FAD-bd"/>
</dbReference>
<dbReference type="InterPro" id="IPR036188">
    <property type="entry name" value="FAD/NAD-bd_sf"/>
</dbReference>
<feature type="transmembrane region" description="Helical" evidence="5">
    <location>
        <begin position="700"/>
        <end position="719"/>
    </location>
</feature>
<evidence type="ECO:0000256" key="5">
    <source>
        <dbReference type="SAM" id="Phobius"/>
    </source>
</evidence>
<evidence type="ECO:0000256" key="1">
    <source>
        <dbReference type="ARBA" id="ARBA00007992"/>
    </source>
</evidence>
<reference evidence="7" key="1">
    <citation type="submission" date="2018-10" db="EMBL/GenBank/DDBJ databases">
        <title>Fifty Aureobasidium pullulans genomes reveal a recombining polyextremotolerant generalist.</title>
        <authorList>
            <person name="Gostincar C."/>
            <person name="Turk M."/>
            <person name="Zajc J."/>
            <person name="Gunde-Cimerman N."/>
        </authorList>
    </citation>
    <scope>NUCLEOTIDE SEQUENCE [LARGE SCALE GENOMIC DNA]</scope>
    <source>
        <strain evidence="7">EXF-10085</strain>
    </source>
</reference>
<comment type="caution">
    <text evidence="7">The sequence shown here is derived from an EMBL/GenBank/DDBJ whole genome shotgun (WGS) entry which is preliminary data.</text>
</comment>
<dbReference type="Gene3D" id="3.50.50.60">
    <property type="entry name" value="FAD/NAD(P)-binding domain"/>
    <property type="match status" value="1"/>
</dbReference>
<dbReference type="PANTHER" id="PTHR47356:SF2">
    <property type="entry name" value="FAD-BINDING DOMAIN-CONTAINING PROTEIN-RELATED"/>
    <property type="match status" value="1"/>
</dbReference>
<feature type="transmembrane region" description="Helical" evidence="5">
    <location>
        <begin position="771"/>
        <end position="791"/>
    </location>
</feature>
<dbReference type="InterPro" id="IPR050562">
    <property type="entry name" value="FAD_mOase_fung"/>
</dbReference>
<keyword evidence="5" id="KW-1133">Transmembrane helix</keyword>
<evidence type="ECO:0000256" key="4">
    <source>
        <dbReference type="ARBA" id="ARBA00023002"/>
    </source>
</evidence>
<feature type="transmembrane region" description="Helical" evidence="5">
    <location>
        <begin position="823"/>
        <end position="839"/>
    </location>
</feature>
<dbReference type="SUPFAM" id="SSF51905">
    <property type="entry name" value="FAD/NAD(P)-binding domain"/>
    <property type="match status" value="1"/>
</dbReference>
<dbReference type="EMBL" id="QZAS01000031">
    <property type="protein sequence ID" value="THX03626.1"/>
    <property type="molecule type" value="Genomic_DNA"/>
</dbReference>
<comment type="similarity">
    <text evidence="1">Belongs to the paxM FAD-dependent monooxygenase family.</text>
</comment>
<dbReference type="PRINTS" id="PR00420">
    <property type="entry name" value="RNGMNOXGNASE"/>
</dbReference>
<keyword evidence="5" id="KW-0812">Transmembrane</keyword>
<keyword evidence="5" id="KW-0472">Membrane</keyword>
<dbReference type="AlphaFoldDB" id="A0A4S9CA42"/>
<evidence type="ECO:0000256" key="2">
    <source>
        <dbReference type="ARBA" id="ARBA00022630"/>
    </source>
</evidence>
<feature type="transmembrane region" description="Helical" evidence="5">
    <location>
        <begin position="549"/>
        <end position="570"/>
    </location>
</feature>
<evidence type="ECO:0000256" key="3">
    <source>
        <dbReference type="ARBA" id="ARBA00022827"/>
    </source>
</evidence>
<name>A0A4S9CA42_AURPU</name>
<feature type="domain" description="FAD-binding" evidence="6">
    <location>
        <begin position="92"/>
        <end position="473"/>
    </location>
</feature>
<evidence type="ECO:0000259" key="6">
    <source>
        <dbReference type="Pfam" id="PF01494"/>
    </source>
</evidence>
<dbReference type="Pfam" id="PF01494">
    <property type="entry name" value="FAD_binding_3"/>
    <property type="match status" value="1"/>
</dbReference>
<keyword evidence="2" id="KW-0285">Flavoprotein</keyword>
<sequence length="907" mass="100781">MWHSVATSRSMLRASCHPSVVPSSQISGKRYRWIARTLSHRLTRPSISSAFLYICSICRACINTVLNASSSHNINRLSLSKPNFSPMPTPLKVIIAGGGIAGLTLANALEVRYPQASIDYVLLERRQEIAPQVGASIGIMSNGCRVSTAYLKLLDIMDQLGCRDALYACVEPIQWIYDRDSAGKLMTKPNGVSQLMQSRSGYGFAFSDRQDILQVLYDNLKDKSKILVGKKLSLVRQQRNGITVVCEDGSSYTGDILAGADGVNSKARSEMWRLADEQDPELVKADKNSLECSYQCLYGIASSSAGLTIGDLHIGYNKDCSLLTIVGKDDRTYYFVFEKMDKTYKLPHIPTYTEADKAEFAERHGNMKATESVQFKDIHKHSVSSTLVGVETASYKIWTWGRIACVGDASHKMTPNAGFGGNAAMESAAALANSIKKLADQIKEGRPTEDQIVACLQGYQKKREIRANAAIDASTLLTRVQALATWVHALFAKYGLTILGDFLENLGSNMAVGATLLDYLPPPEVSLKGALPFNPEQGDGHKESFFRRALVALPFLGLFVYAISLANANFVDTENRGLFDVTRNGTGLPPAALGGQSNRFAMLSDVYIAASENTDLATSFRTATLLAYFGVILAIWSIEAVRRCNALMPVQLPSLFAFFAQSKGVGISAPLYYFLHWVMTPIDSFKATDMRLTRLNYTRAILPSLLLVYYLPLLQSYFLPNRLQSQTWLQIWRYFPIWHSLAQWAISKFWNDTIDEDKICAPKRDAFTIRYTIAVPALMSTVVWLCTVLYTPVSLHHLFIPQHLAQTVVDVQSFSAHVVQRNLLSFIASTYLWLFYFAWDAKSAGMLEKTWFEIILTMIFFTVMLGPGSAVGLGYLYREHIITEKRHRAALTVESVGRKAAVMNGRK</sequence>
<feature type="transmembrane region" description="Helical" evidence="5">
    <location>
        <begin position="620"/>
        <end position="638"/>
    </location>
</feature>
<protein>
    <submittedName>
        <fullName evidence="7">FAD/NAD(P)-binding domain-containing protein</fullName>
    </submittedName>
</protein>
<keyword evidence="4" id="KW-0560">Oxidoreductase</keyword>
<evidence type="ECO:0000313" key="7">
    <source>
        <dbReference type="EMBL" id="THX03626.1"/>
    </source>
</evidence>